<dbReference type="PANTHER" id="PTHR30336:SF6">
    <property type="entry name" value="INTEGRAL MEMBRANE PROTEIN"/>
    <property type="match status" value="1"/>
</dbReference>
<dbReference type="OrthoDB" id="9782395at2"/>
<gene>
    <name evidence="3" type="ORF">Bcop_1192</name>
</gene>
<sequence>MQIIKKILITILCLTLLLGGVIWLCSYLIVSYAEDRTYSSIYDIPHNRVGVILGTSKSLRTGAPNPYFIYRIEAAAALYHAGKIDKLVISGDNSDKYYNEPRDMKKALMAKGISEDNLFIDAAGLRTLDSMVRMKEIFQQTTFTVISQKFHNERAIYLGRAFSLDVIGFNAEDVGVVRGFKVQTREKLARVKVFLDIMFNKQPRFLGEPIPID</sequence>
<reference evidence="3 4" key="1">
    <citation type="journal article" date="2011" name="Stand. Genomic Sci.">
        <title>Non-contiguous finished genome sequence of Bacteroides coprosuis type strain (PC139).</title>
        <authorList>
            <person name="Land M."/>
            <person name="Held B."/>
            <person name="Gronow S."/>
            <person name="Abt B."/>
            <person name="Lucas S."/>
            <person name="Del Rio T.G."/>
            <person name="Nolan M."/>
            <person name="Tice H."/>
            <person name="Cheng J.F."/>
            <person name="Pitluck S."/>
            <person name="Liolios K."/>
            <person name="Pagani I."/>
            <person name="Ivanova N."/>
            <person name="Mavromatis K."/>
            <person name="Mikhailova N."/>
            <person name="Pati A."/>
            <person name="Tapia R."/>
            <person name="Han C."/>
            <person name="Goodwin L."/>
            <person name="Chen A."/>
            <person name="Palaniappan K."/>
            <person name="Hauser L."/>
            <person name="Brambilla E.M."/>
            <person name="Rohde M."/>
            <person name="Goker M."/>
            <person name="Detter J.C."/>
            <person name="Woyke T."/>
            <person name="Bristow J."/>
            <person name="Eisen J.A."/>
            <person name="Markowitz V."/>
            <person name="Hugenholtz P."/>
            <person name="Kyrpides N.C."/>
            <person name="Klenk H.P."/>
            <person name="Lapidus A."/>
        </authorList>
    </citation>
    <scope>NUCLEOTIDE SEQUENCE</scope>
    <source>
        <strain evidence="3 4">DSM 18011</strain>
    </source>
</reference>
<dbReference type="PANTHER" id="PTHR30336">
    <property type="entry name" value="INNER MEMBRANE PROTEIN, PROBABLE PERMEASE"/>
    <property type="match status" value="1"/>
</dbReference>
<keyword evidence="1" id="KW-0472">Membrane</keyword>
<evidence type="ECO:0000313" key="3">
    <source>
        <dbReference type="EMBL" id="EGJ71396.1"/>
    </source>
</evidence>
<keyword evidence="1" id="KW-0812">Transmembrane</keyword>
<dbReference type="AlphaFoldDB" id="F3ZUT6"/>
<dbReference type="CDD" id="cd06259">
    <property type="entry name" value="YdcF-like"/>
    <property type="match status" value="1"/>
</dbReference>
<feature type="domain" description="DUF218" evidence="2">
    <location>
        <begin position="51"/>
        <end position="171"/>
    </location>
</feature>
<name>F3ZUT6_9BACE</name>
<proteinExistence type="predicted"/>
<dbReference type="STRING" id="679937.Bcop_1192"/>
<feature type="transmembrane region" description="Helical" evidence="1">
    <location>
        <begin position="7"/>
        <end position="30"/>
    </location>
</feature>
<protein>
    <recommendedName>
        <fullName evidence="2">DUF218 domain-containing protein</fullName>
    </recommendedName>
</protein>
<keyword evidence="4" id="KW-1185">Reference proteome</keyword>
<evidence type="ECO:0000256" key="1">
    <source>
        <dbReference type="SAM" id="Phobius"/>
    </source>
</evidence>
<dbReference type="InterPro" id="IPR051599">
    <property type="entry name" value="Cell_Envelope_Assoc"/>
</dbReference>
<evidence type="ECO:0000313" key="4">
    <source>
        <dbReference type="Proteomes" id="UP000018439"/>
    </source>
</evidence>
<evidence type="ECO:0000259" key="2">
    <source>
        <dbReference type="Pfam" id="PF02698"/>
    </source>
</evidence>
<keyword evidence="1" id="KW-1133">Transmembrane helix</keyword>
<dbReference type="GO" id="GO:0005886">
    <property type="term" value="C:plasma membrane"/>
    <property type="evidence" value="ECO:0007669"/>
    <property type="project" value="TreeGrafter"/>
</dbReference>
<dbReference type="HOGENOM" id="CLU_051474_0_2_10"/>
<dbReference type="InterPro" id="IPR003848">
    <property type="entry name" value="DUF218"/>
</dbReference>
<dbReference type="Pfam" id="PF02698">
    <property type="entry name" value="DUF218"/>
    <property type="match status" value="1"/>
</dbReference>
<organism evidence="3 4">
    <name type="scientific">Bacteroides coprosuis DSM 18011</name>
    <dbReference type="NCBI Taxonomy" id="679937"/>
    <lineage>
        <taxon>Bacteria</taxon>
        <taxon>Pseudomonadati</taxon>
        <taxon>Bacteroidota</taxon>
        <taxon>Bacteroidia</taxon>
        <taxon>Bacteroidales</taxon>
        <taxon>Bacteroidaceae</taxon>
        <taxon>Bacteroides</taxon>
    </lineage>
</organism>
<dbReference type="EMBL" id="CM001167">
    <property type="protein sequence ID" value="EGJ71396.1"/>
    <property type="molecule type" value="Genomic_DNA"/>
</dbReference>
<dbReference type="Proteomes" id="UP000018439">
    <property type="component" value="Chromosome"/>
</dbReference>
<dbReference type="eggNOG" id="COG2949">
    <property type="taxonomic scope" value="Bacteria"/>
</dbReference>
<accession>F3ZUT6</accession>